<dbReference type="EC" id="5.3.1.23" evidence="9"/>
<dbReference type="PANTHER" id="PTHR43475:SF1">
    <property type="entry name" value="METHYLTHIORIBOSE-1-PHOSPHATE ISOMERASE"/>
    <property type="match status" value="1"/>
</dbReference>
<evidence type="ECO:0000256" key="4">
    <source>
        <dbReference type="ARBA" id="ARBA00022801"/>
    </source>
</evidence>
<gene>
    <name evidence="9" type="primary">MRI1</name>
    <name evidence="11" type="ORF">EUX98_g1912</name>
</gene>
<keyword evidence="4" id="KW-0378">Hydrolase</keyword>
<dbReference type="NCBIfam" id="TIGR02961">
    <property type="entry name" value="allantoicase"/>
    <property type="match status" value="1"/>
</dbReference>
<evidence type="ECO:0000256" key="8">
    <source>
        <dbReference type="ARBA" id="ARBA00047684"/>
    </source>
</evidence>
<dbReference type="Gene3D" id="3.40.50.10470">
    <property type="entry name" value="Translation initiation factor eif-2b, domain 2"/>
    <property type="match status" value="1"/>
</dbReference>
<dbReference type="InterPro" id="IPR047233">
    <property type="entry name" value="UAH_cupin"/>
</dbReference>
<keyword evidence="6 9" id="KW-0413">Isomerase</keyword>
<keyword evidence="12" id="KW-1185">Reference proteome</keyword>
<feature type="site" description="Transition state stabilizer" evidence="9">
    <location>
        <position position="765"/>
    </location>
</feature>
<dbReference type="GO" id="GO:0046523">
    <property type="term" value="F:S-methyl-5-thioribose-1-phosphate isomerase activity"/>
    <property type="evidence" value="ECO:0007669"/>
    <property type="project" value="UniProtKB-UniRule"/>
</dbReference>
<protein>
    <recommendedName>
        <fullName evidence="9">Methylthioribose-1-phosphate isomerase</fullName>
        <shortName evidence="9">M1Pi</shortName>
        <shortName evidence="9">MTR-1-P isomerase</shortName>
        <ecNumber evidence="9">5.3.1.23</ecNumber>
    </recommendedName>
    <alternativeName>
        <fullName evidence="9">S-methyl-5-thioribose-1-phosphate isomerase</fullName>
    </alternativeName>
    <alternativeName>
        <fullName evidence="9">Translation initiation factor eIF-2B subunit alpha/beta/delta-like protein</fullName>
    </alternativeName>
</protein>
<dbReference type="InterPro" id="IPR000649">
    <property type="entry name" value="IF-2B-related"/>
</dbReference>
<name>A0A4S4N3A6_9APHY</name>
<dbReference type="Gene3D" id="1.20.120.420">
    <property type="entry name" value="translation initiation factor eif-2b, domain 1"/>
    <property type="match status" value="1"/>
</dbReference>
<evidence type="ECO:0000259" key="10">
    <source>
        <dbReference type="Pfam" id="PF03561"/>
    </source>
</evidence>
<dbReference type="GO" id="GO:0005634">
    <property type="term" value="C:nucleus"/>
    <property type="evidence" value="ECO:0007669"/>
    <property type="project" value="UniProtKB-SubCell"/>
</dbReference>
<comment type="caution">
    <text evidence="11">The sequence shown here is derived from an EMBL/GenBank/DDBJ whole genome shotgun (WGS) entry which is preliminary data.</text>
</comment>
<dbReference type="GO" id="GO:0019509">
    <property type="term" value="P:L-methionine salvage from methylthioadenosine"/>
    <property type="evidence" value="ECO:0007669"/>
    <property type="project" value="UniProtKB-UniRule"/>
</dbReference>
<dbReference type="InterPro" id="IPR007247">
    <property type="entry name" value="Ureidogly_lyase"/>
</dbReference>
<sequence>MASSSAFERIALEDFTANFSTLTEHSSVALGGTVQGVSDEFFADAFHLLLVEPAPSLKGQFGPKGALFSGWETRRHNPDYDWCIIKLGTTGIISGFDIDTAHFNGNEAPEVTVQALHSNKGTPPTVDDARWTEILPRIALGPSSRHLLKIQPSSSVNYVKLNMYPDGGIARFRVYGDVSPVRPQDAAEIYDMAHVFAGGRVIFTSDQHFGVGSNLILPGRGKDMGDGWETKRSRQPGHKDWAIIKLGDTGLLSHAEIDTAHFKGNFPESCELHAAHSAEFDTCSLPEDAWTTILPRTKLGPHRQHQFQLENIHTPYTHVRITIHPDGGVKRVRLFGRRHTDAVSQPSETSVKASVTLEIETSGPPASQAPTIHTPNTFVVPALALTPETFSPFGQVIQSYPDINAVPSPRNTKITGANQGTAIKYHKLAPIVSSYSAEAGATAGLSVYHCQAITLEVGGIWPVKVLERHPCTNQAFIPMGPSRSEAGEIGEMAPGYRYLVIVSKNGEDDRPDLKSLRAFVAFSNQGIVYDTGIWHHPMAVLEGPLDFTCVETQVGNGEPLDYLIPDAFGFFLSNATVATVSRSTAMTAPGLTSIRTSGEKIEIVNQLLLPHTTEWLPVDSIEQAHDAIKSMKIRGAPAIASLAALAIASHLTKALQQDPAPEYLSSPDALKAHVEPQLQYLYTARPTAVNLGAATRRLTKVLNTSIAEGKDARAVAQDLIVEGKAIDGEDVYRNKEMSKWGGEWLVEQVKKRGGSGDHLNVMTVCNTGSLATSGYGTALGLITYLHETRKLDTAFFTQSTPYHQGSRLTAFELISLKIPSVMLCDSMVGSLFQHKGIHGIAVGADRIAKNGDTANKVGTYNAAVLAARHNIPFIVVAPVSTVDLEIENGSQIPIEHRPPLEARLVRGALYPFTSNAQGVKEQATVMVTPEDLEGVYNPSFDVTPAELITAIVTERGVAVKAEGSNVFDLSGIV</sequence>
<proteinExistence type="inferred from homology"/>
<dbReference type="AlphaFoldDB" id="A0A4S4N3A6"/>
<dbReference type="GO" id="GO:0000256">
    <property type="term" value="P:allantoin catabolic process"/>
    <property type="evidence" value="ECO:0007669"/>
    <property type="project" value="InterPro"/>
</dbReference>
<dbReference type="InterPro" id="IPR008979">
    <property type="entry name" value="Galactose-bd-like_sf"/>
</dbReference>
<evidence type="ECO:0000256" key="1">
    <source>
        <dbReference type="ARBA" id="ARBA00009242"/>
    </source>
</evidence>
<dbReference type="GO" id="GO:0004037">
    <property type="term" value="F:allantoicase activity"/>
    <property type="evidence" value="ECO:0007669"/>
    <property type="project" value="InterPro"/>
</dbReference>
<dbReference type="Pfam" id="PF03561">
    <property type="entry name" value="Allantoicase"/>
    <property type="match status" value="2"/>
</dbReference>
<dbReference type="InterPro" id="IPR015908">
    <property type="entry name" value="Allantoicase_dom"/>
</dbReference>
<dbReference type="HAMAP" id="MF_01678">
    <property type="entry name" value="Salvage_MtnA"/>
    <property type="match status" value="1"/>
</dbReference>
<dbReference type="InterPro" id="IPR011559">
    <property type="entry name" value="Initiation_fac_2B_a/b/d"/>
</dbReference>
<comment type="similarity">
    <text evidence="1">Belongs to the allantoicase family.</text>
</comment>
<dbReference type="UniPathway" id="UPA00904">
    <property type="reaction ID" value="UER00874"/>
</dbReference>
<keyword evidence="9" id="KW-0963">Cytoplasm</keyword>
<dbReference type="NCBIfam" id="TIGR00524">
    <property type="entry name" value="eIF-2B_rel"/>
    <property type="match status" value="1"/>
</dbReference>
<comment type="similarity">
    <text evidence="9">Belongs to the eIF-2B alpha/beta/delta subunits family. MtnA subfamily.</text>
</comment>
<dbReference type="CDD" id="cd20298">
    <property type="entry name" value="cupin_UAH"/>
    <property type="match status" value="1"/>
</dbReference>
<dbReference type="NCBIfam" id="NF004326">
    <property type="entry name" value="PRK05720.1"/>
    <property type="match status" value="1"/>
</dbReference>
<keyword evidence="7" id="KW-0456">Lyase</keyword>
<dbReference type="Pfam" id="PF01008">
    <property type="entry name" value="IF-2B"/>
    <property type="match status" value="1"/>
</dbReference>
<dbReference type="SUPFAM" id="SSF51182">
    <property type="entry name" value="RmlC-like cupins"/>
    <property type="match status" value="1"/>
</dbReference>
<dbReference type="GO" id="GO:0005737">
    <property type="term" value="C:cytoplasm"/>
    <property type="evidence" value="ECO:0007669"/>
    <property type="project" value="UniProtKB-SubCell"/>
</dbReference>
<comment type="catalytic activity">
    <reaction evidence="9">
        <text>5-(methylsulfanyl)-alpha-D-ribose 1-phosphate = 5-(methylsulfanyl)-D-ribulose 1-phosphate</text>
        <dbReference type="Rhea" id="RHEA:19989"/>
        <dbReference type="ChEBI" id="CHEBI:58533"/>
        <dbReference type="ChEBI" id="CHEBI:58548"/>
        <dbReference type="EC" id="5.3.1.23"/>
    </reaction>
</comment>
<dbReference type="GO" id="GO:0006144">
    <property type="term" value="P:purine nucleobase metabolic process"/>
    <property type="evidence" value="ECO:0007669"/>
    <property type="project" value="UniProtKB-KW"/>
</dbReference>
<evidence type="ECO:0000256" key="7">
    <source>
        <dbReference type="ARBA" id="ARBA00023239"/>
    </source>
</evidence>
<accession>A0A4S4N3A6</accession>
<dbReference type="EMBL" id="SGPM01000025">
    <property type="protein sequence ID" value="THH32281.1"/>
    <property type="molecule type" value="Genomic_DNA"/>
</dbReference>
<organism evidence="11 12">
    <name type="scientific">Antrodiella citrinella</name>
    <dbReference type="NCBI Taxonomy" id="2447956"/>
    <lineage>
        <taxon>Eukaryota</taxon>
        <taxon>Fungi</taxon>
        <taxon>Dikarya</taxon>
        <taxon>Basidiomycota</taxon>
        <taxon>Agaricomycotina</taxon>
        <taxon>Agaricomycetes</taxon>
        <taxon>Polyporales</taxon>
        <taxon>Steccherinaceae</taxon>
        <taxon>Antrodiella</taxon>
    </lineage>
</organism>
<comment type="pathway">
    <text evidence="9">Amino-acid biosynthesis; L-methionine biosynthesis via salvage pathway; L-methionine from S-methyl-5-thio-alpha-D-ribose 1-phosphate: step 1/6.</text>
</comment>
<dbReference type="InterPro" id="IPR005164">
    <property type="entry name" value="Allantoicase"/>
</dbReference>
<evidence type="ECO:0000256" key="6">
    <source>
        <dbReference type="ARBA" id="ARBA00023235"/>
    </source>
</evidence>
<keyword evidence="3" id="KW-0659">Purine metabolism</keyword>
<comment type="subcellular location">
    <subcellularLocation>
        <location evidence="9">Cytoplasm</location>
    </subcellularLocation>
    <subcellularLocation>
        <location evidence="9">Nucleus</location>
    </subcellularLocation>
</comment>
<dbReference type="InterPro" id="IPR027363">
    <property type="entry name" value="M1Pi_N"/>
</dbReference>
<dbReference type="InterPro" id="IPR011051">
    <property type="entry name" value="RmlC_Cupin_sf"/>
</dbReference>
<comment type="function">
    <text evidence="9">Catalyzes the interconversion of methylthioribose-1-phosphate (MTR-1-P) into methylthioribulose-1-phosphate (MTRu-1-P).</text>
</comment>
<dbReference type="FunFam" id="3.40.50.10470:FF:000006">
    <property type="entry name" value="Methylthioribose-1-phosphate isomerase"/>
    <property type="match status" value="1"/>
</dbReference>
<keyword evidence="9" id="KW-0028">Amino-acid biosynthesis</keyword>
<dbReference type="SUPFAM" id="SSF100950">
    <property type="entry name" value="NagB/RpiA/CoA transferase-like"/>
    <property type="match status" value="1"/>
</dbReference>
<dbReference type="FunFam" id="2.60.120.260:FF:000059">
    <property type="entry name" value="Probable allantoicase"/>
    <property type="match status" value="1"/>
</dbReference>
<dbReference type="InterPro" id="IPR024060">
    <property type="entry name" value="Ureidoglycolate_lyase_dom_sf"/>
</dbReference>
<evidence type="ECO:0000256" key="5">
    <source>
        <dbReference type="ARBA" id="ARBA00023167"/>
    </source>
</evidence>
<dbReference type="FunFam" id="1.20.120.420:FF:000003">
    <property type="entry name" value="Methylthioribose-1-phosphate isomerase"/>
    <property type="match status" value="1"/>
</dbReference>
<dbReference type="Gene3D" id="2.60.120.260">
    <property type="entry name" value="Galactose-binding domain-like"/>
    <property type="match status" value="2"/>
</dbReference>
<comment type="subunit">
    <text evidence="2">Homodimer.</text>
</comment>
<dbReference type="Proteomes" id="UP000308730">
    <property type="component" value="Unassembled WGS sequence"/>
</dbReference>
<keyword evidence="9" id="KW-0539">Nucleus</keyword>
<evidence type="ECO:0000256" key="9">
    <source>
        <dbReference type="HAMAP-Rule" id="MF_03119"/>
    </source>
</evidence>
<feature type="domain" description="Allantoicase" evidence="10">
    <location>
        <begin position="31"/>
        <end position="178"/>
    </location>
</feature>
<evidence type="ECO:0000313" key="11">
    <source>
        <dbReference type="EMBL" id="THH32281.1"/>
    </source>
</evidence>
<keyword evidence="5 9" id="KW-0486">Methionine biosynthesis</keyword>
<evidence type="ECO:0000256" key="3">
    <source>
        <dbReference type="ARBA" id="ARBA00022631"/>
    </source>
</evidence>
<dbReference type="PANTHER" id="PTHR43475">
    <property type="entry name" value="METHYLTHIORIBOSE-1-PHOSPHATE ISOMERASE"/>
    <property type="match status" value="1"/>
</dbReference>
<dbReference type="GO" id="GO:0050385">
    <property type="term" value="F:ureidoglycolate lyase activity"/>
    <property type="evidence" value="ECO:0007669"/>
    <property type="project" value="UniProtKB-EC"/>
</dbReference>
<dbReference type="InterPro" id="IPR042529">
    <property type="entry name" value="IF_2B-like_C"/>
</dbReference>
<reference evidence="11 12" key="1">
    <citation type="submission" date="2019-02" db="EMBL/GenBank/DDBJ databases">
        <title>Genome sequencing of the rare red list fungi Antrodiella citrinella (Flaviporus citrinellus).</title>
        <authorList>
            <person name="Buettner E."/>
            <person name="Kellner H."/>
        </authorList>
    </citation>
    <scope>NUCLEOTIDE SEQUENCE [LARGE SCALE GENOMIC DNA]</scope>
    <source>
        <strain evidence="11 12">DSM 108506</strain>
    </source>
</reference>
<dbReference type="OrthoDB" id="10266039at2759"/>
<evidence type="ECO:0000313" key="12">
    <source>
        <dbReference type="Proteomes" id="UP000308730"/>
    </source>
</evidence>
<dbReference type="InterPro" id="IPR005251">
    <property type="entry name" value="IF-M1Pi"/>
</dbReference>
<dbReference type="SUPFAM" id="SSF49785">
    <property type="entry name" value="Galactose-binding domain-like"/>
    <property type="match status" value="2"/>
</dbReference>
<feature type="domain" description="Allantoicase" evidence="10">
    <location>
        <begin position="198"/>
        <end position="338"/>
    </location>
</feature>
<dbReference type="Gene3D" id="2.60.120.480">
    <property type="entry name" value="Ureidoglycolate hydrolase"/>
    <property type="match status" value="1"/>
</dbReference>
<dbReference type="NCBIfam" id="TIGR00512">
    <property type="entry name" value="salvage_mtnA"/>
    <property type="match status" value="1"/>
</dbReference>
<comment type="catalytic activity">
    <reaction evidence="8">
        <text>(S)-ureidoglycolate = urea + glyoxylate</text>
        <dbReference type="Rhea" id="RHEA:11304"/>
        <dbReference type="ChEBI" id="CHEBI:16199"/>
        <dbReference type="ChEBI" id="CHEBI:36655"/>
        <dbReference type="ChEBI" id="CHEBI:57296"/>
        <dbReference type="EC" id="4.3.2.3"/>
    </reaction>
</comment>
<dbReference type="Pfam" id="PF04115">
    <property type="entry name" value="Ureidogly_lyase"/>
    <property type="match status" value="1"/>
</dbReference>
<feature type="active site" description="Proton donor" evidence="9">
    <location>
        <position position="845"/>
    </location>
</feature>
<dbReference type="GO" id="GO:0004848">
    <property type="term" value="F:ureidoglycolate hydrolase activity"/>
    <property type="evidence" value="ECO:0007669"/>
    <property type="project" value="InterPro"/>
</dbReference>
<dbReference type="HAMAP" id="MF_00813">
    <property type="entry name" value="Allantoicase"/>
    <property type="match status" value="1"/>
</dbReference>
<dbReference type="InterPro" id="IPR037171">
    <property type="entry name" value="NagB/RpiA_transferase-like"/>
</dbReference>
<evidence type="ECO:0000256" key="2">
    <source>
        <dbReference type="ARBA" id="ARBA00011738"/>
    </source>
</evidence>